<keyword evidence="5" id="KW-0411">Iron-sulfur</keyword>
<evidence type="ECO:0000313" key="9">
    <source>
        <dbReference type="EMBL" id="MCC2617784.1"/>
    </source>
</evidence>
<dbReference type="InterPro" id="IPR030390">
    <property type="entry name" value="MeTrfase_TrmA_AS"/>
</dbReference>
<keyword evidence="1" id="KW-0408">Iron</keyword>
<feature type="binding site" evidence="6">
    <location>
        <position position="327"/>
    </location>
    <ligand>
        <name>S-adenosyl-L-methionine</name>
        <dbReference type="ChEBI" id="CHEBI:59789"/>
    </ligand>
</feature>
<evidence type="ECO:0000313" key="10">
    <source>
        <dbReference type="Proteomes" id="UP001520878"/>
    </source>
</evidence>
<feature type="active site" evidence="7">
    <location>
        <position position="402"/>
    </location>
</feature>
<comment type="similarity">
    <text evidence="6">Belongs to the class I-like SAM-binding methyltransferase superfamily. RNA M5U methyltransferase family.</text>
</comment>
<dbReference type="NCBIfam" id="TIGR00479">
    <property type="entry name" value="rumA"/>
    <property type="match status" value="1"/>
</dbReference>
<dbReference type="CDD" id="cd02440">
    <property type="entry name" value="AdoMet_MTases"/>
    <property type="match status" value="1"/>
</dbReference>
<evidence type="ECO:0000256" key="1">
    <source>
        <dbReference type="ARBA" id="ARBA00022485"/>
    </source>
</evidence>
<dbReference type="Gene3D" id="2.40.50.1070">
    <property type="match status" value="1"/>
</dbReference>
<feature type="binding site" evidence="6">
    <location>
        <position position="376"/>
    </location>
    <ligand>
        <name>S-adenosyl-L-methionine</name>
        <dbReference type="ChEBI" id="CHEBI:59789"/>
    </ligand>
</feature>
<feature type="binding site" evidence="6">
    <location>
        <position position="277"/>
    </location>
    <ligand>
        <name>S-adenosyl-L-methionine</name>
        <dbReference type="ChEBI" id="CHEBI:59789"/>
    </ligand>
</feature>
<evidence type="ECO:0000259" key="8">
    <source>
        <dbReference type="PROSITE" id="PS50926"/>
    </source>
</evidence>
<dbReference type="RefSeq" id="WP_229162166.1">
    <property type="nucleotide sequence ID" value="NZ_JAJEWP010000006.1"/>
</dbReference>
<dbReference type="InterPro" id="IPR030391">
    <property type="entry name" value="MeTrfase_TrmA_CS"/>
</dbReference>
<keyword evidence="10" id="KW-1185">Reference proteome</keyword>
<evidence type="ECO:0000256" key="4">
    <source>
        <dbReference type="ARBA" id="ARBA00022691"/>
    </source>
</evidence>
<comment type="caution">
    <text evidence="9">The sequence shown here is derived from an EMBL/GenBank/DDBJ whole genome shotgun (WGS) entry which is preliminary data.</text>
</comment>
<dbReference type="InterPro" id="IPR002792">
    <property type="entry name" value="TRAM_dom"/>
</dbReference>
<keyword evidence="3 6" id="KW-0808">Transferase</keyword>
<dbReference type="SUPFAM" id="SSF53335">
    <property type="entry name" value="S-adenosyl-L-methionine-dependent methyltransferases"/>
    <property type="match status" value="1"/>
</dbReference>
<feature type="active site" description="Nucleophile" evidence="6">
    <location>
        <position position="402"/>
    </location>
</feature>
<reference evidence="9 10" key="1">
    <citation type="submission" date="2021-10" db="EMBL/GenBank/DDBJ databases">
        <title>Draft genome of Aestuariibacter halophilus JC2043.</title>
        <authorList>
            <person name="Emsley S.A."/>
            <person name="Pfannmuller K.M."/>
            <person name="Ushijima B."/>
            <person name="Saw J.H."/>
            <person name="Videau P."/>
        </authorList>
    </citation>
    <scope>NUCLEOTIDE SEQUENCE [LARGE SCALE GENOMIC DNA]</scope>
    <source>
        <strain evidence="9 10">JC2043</strain>
    </source>
</reference>
<organism evidence="9 10">
    <name type="scientific">Fluctibacter halophilus</name>
    <dbReference type="NCBI Taxonomy" id="226011"/>
    <lineage>
        <taxon>Bacteria</taxon>
        <taxon>Pseudomonadati</taxon>
        <taxon>Pseudomonadota</taxon>
        <taxon>Gammaproteobacteria</taxon>
        <taxon>Alteromonadales</taxon>
        <taxon>Alteromonadaceae</taxon>
        <taxon>Fluctibacter</taxon>
    </lineage>
</organism>
<dbReference type="Pfam" id="PF05958">
    <property type="entry name" value="tRNA_U5-meth_tr"/>
    <property type="match status" value="1"/>
</dbReference>
<name>A0ABS8GDB8_9ALTE</name>
<dbReference type="InterPro" id="IPR029063">
    <property type="entry name" value="SAM-dependent_MTases_sf"/>
</dbReference>
<evidence type="ECO:0000256" key="5">
    <source>
        <dbReference type="ARBA" id="ARBA00023014"/>
    </source>
</evidence>
<evidence type="ECO:0000256" key="2">
    <source>
        <dbReference type="ARBA" id="ARBA00022603"/>
    </source>
</evidence>
<dbReference type="EMBL" id="JAJEWP010000006">
    <property type="protein sequence ID" value="MCC2617784.1"/>
    <property type="molecule type" value="Genomic_DNA"/>
</dbReference>
<evidence type="ECO:0000256" key="3">
    <source>
        <dbReference type="ARBA" id="ARBA00022679"/>
    </source>
</evidence>
<keyword evidence="4 6" id="KW-0949">S-adenosyl-L-methionine</keyword>
<proteinExistence type="inferred from homology"/>
<evidence type="ECO:0000256" key="7">
    <source>
        <dbReference type="PROSITE-ProRule" id="PRU10015"/>
    </source>
</evidence>
<dbReference type="Proteomes" id="UP001520878">
    <property type="component" value="Unassembled WGS sequence"/>
</dbReference>
<sequence length="446" mass="49607">MARVFKPGKQPARNLPATVNHVEIDHWDHRGVGVVPGHQPVLFVNGALPGERVDVRVDDRQKRLWRGHVSHIHSPSPDRITPVCPLFGRCGGCQLQHVDPERALVHKQSALTSLLQRQCALADVPWQAPLSGQPLAYRRKTRLAVDARRPDQRLLGFRGQSSKTVVDVDSCPILEPQLNALLLPLHRVLDDLKAPMAIGHISLLSGENRVQVSVRLTRTVGEADIALWREFAQQHECRVLLEHSDENHTVLGDDDAPMTYSPDGELHLTVTDSDFLQVNRQINQRMVAQAAHWLDLQPSDRLLDLYCGLGNFSLPLAGHCEQVLGIEGITTMVHRAHSNALKNGIDNARFDVADLSQPEQLAAPISDNGFNKVLLDPAREGAYETCQSLANSHHSHVLYVSCNPATFVRDARVLLDGPFTLEKIGLMDMFPQTAHTELMALFVRKH</sequence>
<evidence type="ECO:0000256" key="6">
    <source>
        <dbReference type="PROSITE-ProRule" id="PRU01024"/>
    </source>
</evidence>
<dbReference type="SUPFAM" id="SSF50249">
    <property type="entry name" value="Nucleic acid-binding proteins"/>
    <property type="match status" value="1"/>
</dbReference>
<gene>
    <name evidence="9" type="primary">rlmD</name>
    <name evidence="9" type="ORF">LJ739_16150</name>
</gene>
<keyword evidence="2 6" id="KW-0489">Methyltransferase</keyword>
<dbReference type="PANTHER" id="PTHR11061">
    <property type="entry name" value="RNA M5U METHYLTRANSFERASE"/>
    <property type="match status" value="1"/>
</dbReference>
<dbReference type="EC" id="2.1.1.190" evidence="9"/>
<protein>
    <submittedName>
        <fullName evidence="9">23S rRNA (Uracil(1939)-C(5))-methyltransferase RlmD</fullName>
        <ecNumber evidence="9">2.1.1.190</ecNumber>
    </submittedName>
</protein>
<dbReference type="GO" id="GO:0032259">
    <property type="term" value="P:methylation"/>
    <property type="evidence" value="ECO:0007669"/>
    <property type="project" value="UniProtKB-KW"/>
</dbReference>
<dbReference type="PROSITE" id="PS50926">
    <property type="entry name" value="TRAM"/>
    <property type="match status" value="1"/>
</dbReference>
<keyword evidence="1" id="KW-0004">4Fe-4S</keyword>
<dbReference type="InterPro" id="IPR012340">
    <property type="entry name" value="NA-bd_OB-fold"/>
</dbReference>
<dbReference type="InterPro" id="IPR010280">
    <property type="entry name" value="U5_MeTrfase_fam"/>
</dbReference>
<dbReference type="Gene3D" id="3.40.50.150">
    <property type="entry name" value="Vaccinia Virus protein VP39"/>
    <property type="match status" value="1"/>
</dbReference>
<dbReference type="PROSITE" id="PS51687">
    <property type="entry name" value="SAM_MT_RNA_M5U"/>
    <property type="match status" value="1"/>
</dbReference>
<dbReference type="Gene3D" id="2.40.50.140">
    <property type="entry name" value="Nucleic acid-binding proteins"/>
    <property type="match status" value="1"/>
</dbReference>
<dbReference type="GO" id="GO:0008168">
    <property type="term" value="F:methyltransferase activity"/>
    <property type="evidence" value="ECO:0007669"/>
    <property type="project" value="UniProtKB-KW"/>
</dbReference>
<accession>A0ABS8GDB8</accession>
<dbReference type="PROSITE" id="PS01231">
    <property type="entry name" value="TRMA_2"/>
    <property type="match status" value="1"/>
</dbReference>
<dbReference type="PANTHER" id="PTHR11061:SF49">
    <property type="entry name" value="23S RRNA (URACIL(1939)-C(5))-METHYLTRANSFERASE RLMD"/>
    <property type="match status" value="1"/>
</dbReference>
<feature type="binding site" evidence="6">
    <location>
        <position position="306"/>
    </location>
    <ligand>
        <name>S-adenosyl-L-methionine</name>
        <dbReference type="ChEBI" id="CHEBI:59789"/>
    </ligand>
</feature>
<dbReference type="PROSITE" id="PS01230">
    <property type="entry name" value="TRMA_1"/>
    <property type="match status" value="1"/>
</dbReference>
<dbReference type="NCBIfam" id="NF009639">
    <property type="entry name" value="PRK13168.1"/>
    <property type="match status" value="1"/>
</dbReference>
<feature type="domain" description="TRAM" evidence="8">
    <location>
        <begin position="13"/>
        <end position="71"/>
    </location>
</feature>
<keyword evidence="1" id="KW-0479">Metal-binding</keyword>